<proteinExistence type="predicted"/>
<dbReference type="EMBL" id="BPLQ01002817">
    <property type="protein sequence ID" value="GIX95802.1"/>
    <property type="molecule type" value="Genomic_DNA"/>
</dbReference>
<evidence type="ECO:0000256" key="1">
    <source>
        <dbReference type="SAM" id="MobiDB-lite"/>
    </source>
</evidence>
<sequence>MNGSPLILSSGNWREKKKSREKARGRKFGREHFPRRFGPEEVLQDQRGNSGDFSVLGCSTYEEQLSAFDFGIALNQGVVVRI</sequence>
<feature type="region of interest" description="Disordered" evidence="1">
    <location>
        <begin position="1"/>
        <end position="26"/>
    </location>
</feature>
<dbReference type="Proteomes" id="UP001054837">
    <property type="component" value="Unassembled WGS sequence"/>
</dbReference>
<keyword evidence="3" id="KW-1185">Reference proteome</keyword>
<organism evidence="2 3">
    <name type="scientific">Caerostris darwini</name>
    <dbReference type="NCBI Taxonomy" id="1538125"/>
    <lineage>
        <taxon>Eukaryota</taxon>
        <taxon>Metazoa</taxon>
        <taxon>Ecdysozoa</taxon>
        <taxon>Arthropoda</taxon>
        <taxon>Chelicerata</taxon>
        <taxon>Arachnida</taxon>
        <taxon>Araneae</taxon>
        <taxon>Araneomorphae</taxon>
        <taxon>Entelegynae</taxon>
        <taxon>Araneoidea</taxon>
        <taxon>Araneidae</taxon>
        <taxon>Caerostris</taxon>
    </lineage>
</organism>
<dbReference type="AlphaFoldDB" id="A0AAV4PKS6"/>
<protein>
    <submittedName>
        <fullName evidence="2">Uncharacterized protein</fullName>
    </submittedName>
</protein>
<gene>
    <name evidence="2" type="ORF">CDAR_289111</name>
</gene>
<comment type="caution">
    <text evidence="2">The sequence shown here is derived from an EMBL/GenBank/DDBJ whole genome shotgun (WGS) entry which is preliminary data.</text>
</comment>
<reference evidence="2 3" key="1">
    <citation type="submission" date="2021-06" db="EMBL/GenBank/DDBJ databases">
        <title>Caerostris darwini draft genome.</title>
        <authorList>
            <person name="Kono N."/>
            <person name="Arakawa K."/>
        </authorList>
    </citation>
    <scope>NUCLEOTIDE SEQUENCE [LARGE SCALE GENOMIC DNA]</scope>
</reference>
<name>A0AAV4PKS6_9ARAC</name>
<feature type="compositionally biased region" description="Polar residues" evidence="1">
    <location>
        <begin position="1"/>
        <end position="12"/>
    </location>
</feature>
<accession>A0AAV4PKS6</accession>
<evidence type="ECO:0000313" key="2">
    <source>
        <dbReference type="EMBL" id="GIX95802.1"/>
    </source>
</evidence>
<evidence type="ECO:0000313" key="3">
    <source>
        <dbReference type="Proteomes" id="UP001054837"/>
    </source>
</evidence>
<feature type="compositionally biased region" description="Basic residues" evidence="1">
    <location>
        <begin position="15"/>
        <end position="26"/>
    </location>
</feature>